<evidence type="ECO:0000256" key="3">
    <source>
        <dbReference type="ARBA" id="ARBA00022723"/>
    </source>
</evidence>
<evidence type="ECO:0000256" key="5">
    <source>
        <dbReference type="ARBA" id="ARBA00023008"/>
    </source>
</evidence>
<feature type="domain" description="Tyrosinase copper-binding" evidence="6">
    <location>
        <begin position="77"/>
        <end position="94"/>
    </location>
</feature>
<dbReference type="Gene3D" id="1.10.1280.10">
    <property type="entry name" value="Di-copper center containing domain from catechol oxidase"/>
    <property type="match status" value="1"/>
</dbReference>
<keyword evidence="9" id="KW-1185">Reference proteome</keyword>
<dbReference type="SUPFAM" id="SSF48056">
    <property type="entry name" value="Di-copper centre-containing domain"/>
    <property type="match status" value="1"/>
</dbReference>
<dbReference type="AlphaFoldDB" id="A0A124GWH9"/>
<dbReference type="RefSeq" id="WP_062155628.1">
    <property type="nucleotide sequence ID" value="NZ_KQ947993.1"/>
</dbReference>
<dbReference type="PRINTS" id="PR00092">
    <property type="entry name" value="TYROSINASE"/>
</dbReference>
<evidence type="ECO:0000259" key="7">
    <source>
        <dbReference type="PROSITE" id="PS00498"/>
    </source>
</evidence>
<dbReference type="EMBL" id="LMWJ01000025">
    <property type="protein sequence ID" value="KUM69905.1"/>
    <property type="molecule type" value="Genomic_DNA"/>
</dbReference>
<comment type="caution">
    <text evidence="8">The sequence shown here is derived from an EMBL/GenBank/DDBJ whole genome shotgun (WGS) entry which is preliminary data.</text>
</comment>
<evidence type="ECO:0000256" key="1">
    <source>
        <dbReference type="ARBA" id="ARBA00001973"/>
    </source>
</evidence>
<dbReference type="GO" id="GO:0016491">
    <property type="term" value="F:oxidoreductase activity"/>
    <property type="evidence" value="ECO:0007669"/>
    <property type="project" value="UniProtKB-KW"/>
</dbReference>
<dbReference type="Pfam" id="PF00264">
    <property type="entry name" value="Tyrosinase"/>
    <property type="match status" value="1"/>
</dbReference>
<dbReference type="PROSITE" id="PS00498">
    <property type="entry name" value="TYROSINASE_2"/>
    <property type="match status" value="1"/>
</dbReference>
<reference evidence="8 9" key="1">
    <citation type="submission" date="2015-10" db="EMBL/GenBank/DDBJ databases">
        <title>Draft genome sequence of Streptomyces curacoi DSM 40107, type strain for the species Streptomyces curacoi.</title>
        <authorList>
            <person name="Ruckert C."/>
            <person name="Winkler A."/>
            <person name="Kalinowski J."/>
            <person name="Kampfer P."/>
            <person name="Glaeser S."/>
        </authorList>
    </citation>
    <scope>NUCLEOTIDE SEQUENCE [LARGE SCALE GENOMIC DNA]</scope>
    <source>
        <strain evidence="8 9">DSM 40107</strain>
    </source>
</reference>
<keyword evidence="4" id="KW-0560">Oxidoreductase</keyword>
<dbReference type="InterPro" id="IPR050316">
    <property type="entry name" value="Tyrosinase/Hemocyanin"/>
</dbReference>
<keyword evidence="5" id="KW-0186">Copper</keyword>
<gene>
    <name evidence="8" type="ORF">AQI70_30155</name>
</gene>
<dbReference type="Proteomes" id="UP000054024">
    <property type="component" value="Unassembled WGS sequence"/>
</dbReference>
<accession>A0A124GWH9</accession>
<dbReference type="STRING" id="146536.AQI70_30155"/>
<dbReference type="InterPro" id="IPR008922">
    <property type="entry name" value="Di-copper_centre_dom_sf"/>
</dbReference>
<comment type="similarity">
    <text evidence="2">Belongs to the tyrosinase family.</text>
</comment>
<evidence type="ECO:0000256" key="2">
    <source>
        <dbReference type="ARBA" id="ARBA00009928"/>
    </source>
</evidence>
<dbReference type="PROSITE" id="PS00497">
    <property type="entry name" value="TYROSINASE_1"/>
    <property type="match status" value="1"/>
</dbReference>
<evidence type="ECO:0000259" key="6">
    <source>
        <dbReference type="PROSITE" id="PS00497"/>
    </source>
</evidence>
<sequence>MAVVRKNILTDATARDDYVRGVGLLKREPSGHTTAELGIPGPTNPVSTYDLFVVWHIRAMMKPVPPSGDHRVRNAAHRGPIFLPWHRVMLAALEANLQRVLQKPQFALPYWDWAADGELGAPAGAKIWKDTYMGGQGDPVADGPFRYDPADPDTFTIRLRSDSNGKILQTERGLRRIFGQGPPIGSPTMPTSTEQKEALAFDPGTADPVDRYDSSPFHVSSEGFRSRLEGFAPRNNKPHLHNQVHMWVGGDMGPAHSPNDPVFFLHHCNVDRIWEGWMDRYGRLYAPDMSFPAAVYEGHRIDDPIVSPLGPSATPRKVMDMSTLYVYDVKP</sequence>
<evidence type="ECO:0000313" key="9">
    <source>
        <dbReference type="Proteomes" id="UP000054024"/>
    </source>
</evidence>
<dbReference type="PANTHER" id="PTHR11474:SF126">
    <property type="entry name" value="TYROSINASE-LIKE PROTEIN TYR-1-RELATED"/>
    <property type="match status" value="1"/>
</dbReference>
<dbReference type="InterPro" id="IPR002227">
    <property type="entry name" value="Tyrosinase_Cu-bd"/>
</dbReference>
<comment type="cofactor">
    <cofactor evidence="1">
        <name>Cu(2+)</name>
        <dbReference type="ChEBI" id="CHEBI:29036"/>
    </cofactor>
</comment>
<organism evidence="8 9">
    <name type="scientific">Streptomyces curacoi</name>
    <dbReference type="NCBI Taxonomy" id="146536"/>
    <lineage>
        <taxon>Bacteria</taxon>
        <taxon>Bacillati</taxon>
        <taxon>Actinomycetota</taxon>
        <taxon>Actinomycetes</taxon>
        <taxon>Kitasatosporales</taxon>
        <taxon>Streptomycetaceae</taxon>
        <taxon>Streptomyces</taxon>
    </lineage>
</organism>
<proteinExistence type="inferred from homology"/>
<protein>
    <submittedName>
        <fullName evidence="8">Tyrosinase</fullName>
    </submittedName>
</protein>
<dbReference type="GO" id="GO:0046872">
    <property type="term" value="F:metal ion binding"/>
    <property type="evidence" value="ECO:0007669"/>
    <property type="project" value="UniProtKB-KW"/>
</dbReference>
<name>A0A124GWH9_9ACTN</name>
<dbReference type="PANTHER" id="PTHR11474">
    <property type="entry name" value="TYROSINASE FAMILY MEMBER"/>
    <property type="match status" value="1"/>
</dbReference>
<keyword evidence="3" id="KW-0479">Metal-binding</keyword>
<feature type="domain" description="Tyrosinase copper-binding" evidence="7">
    <location>
        <begin position="260"/>
        <end position="271"/>
    </location>
</feature>
<evidence type="ECO:0000313" key="8">
    <source>
        <dbReference type="EMBL" id="KUM69905.1"/>
    </source>
</evidence>
<evidence type="ECO:0000256" key="4">
    <source>
        <dbReference type="ARBA" id="ARBA00023002"/>
    </source>
</evidence>
<dbReference type="OrthoDB" id="2874181at2"/>